<comment type="caution">
    <text evidence="1">The sequence shown here is derived from an EMBL/GenBank/DDBJ whole genome shotgun (WGS) entry which is preliminary data.</text>
</comment>
<accession>A0A9P6NTG9</accession>
<evidence type="ECO:0000313" key="1">
    <source>
        <dbReference type="EMBL" id="KAG0150077.1"/>
    </source>
</evidence>
<protein>
    <submittedName>
        <fullName evidence="1">Uncharacterized protein</fullName>
    </submittedName>
</protein>
<name>A0A9P6NTG9_9BASI</name>
<dbReference type="EMBL" id="MU167222">
    <property type="protein sequence ID" value="KAG0150077.1"/>
    <property type="molecule type" value="Genomic_DNA"/>
</dbReference>
<proteinExistence type="predicted"/>
<dbReference type="Proteomes" id="UP000886653">
    <property type="component" value="Unassembled WGS sequence"/>
</dbReference>
<keyword evidence="2" id="KW-1185">Reference proteome</keyword>
<dbReference type="AlphaFoldDB" id="A0A9P6NTG9"/>
<organism evidence="1 2">
    <name type="scientific">Cronartium quercuum f. sp. fusiforme G11</name>
    <dbReference type="NCBI Taxonomy" id="708437"/>
    <lineage>
        <taxon>Eukaryota</taxon>
        <taxon>Fungi</taxon>
        <taxon>Dikarya</taxon>
        <taxon>Basidiomycota</taxon>
        <taxon>Pucciniomycotina</taxon>
        <taxon>Pucciniomycetes</taxon>
        <taxon>Pucciniales</taxon>
        <taxon>Coleosporiaceae</taxon>
        <taxon>Cronartium</taxon>
    </lineage>
</organism>
<sequence length="154" mass="17399">MGVIRDEESTLIPSIMRSQSSQFAIDEHTLIYNDLKKNRDTPHPIIKSKLSGEGLVALLGSNSVNRKRSKLFKKEGWAREIAIIEYGKVLTSESTELLLDQNESTMRETENVGDQWSKCCTIVKSSSRKKGEVHIAQKLSYICLYFLSDNQSST</sequence>
<reference evidence="1" key="1">
    <citation type="submission" date="2013-11" db="EMBL/GenBank/DDBJ databases">
        <title>Genome sequence of the fusiform rust pathogen reveals effectors for host alternation and coevolution with pine.</title>
        <authorList>
            <consortium name="DOE Joint Genome Institute"/>
            <person name="Smith K."/>
            <person name="Pendleton A."/>
            <person name="Kubisiak T."/>
            <person name="Anderson C."/>
            <person name="Salamov A."/>
            <person name="Aerts A."/>
            <person name="Riley R."/>
            <person name="Clum A."/>
            <person name="Lindquist E."/>
            <person name="Ence D."/>
            <person name="Campbell M."/>
            <person name="Kronenberg Z."/>
            <person name="Feau N."/>
            <person name="Dhillon B."/>
            <person name="Hamelin R."/>
            <person name="Burleigh J."/>
            <person name="Smith J."/>
            <person name="Yandell M."/>
            <person name="Nelson C."/>
            <person name="Grigoriev I."/>
            <person name="Davis J."/>
        </authorList>
    </citation>
    <scope>NUCLEOTIDE SEQUENCE</scope>
    <source>
        <strain evidence="1">G11</strain>
    </source>
</reference>
<evidence type="ECO:0000313" key="2">
    <source>
        <dbReference type="Proteomes" id="UP000886653"/>
    </source>
</evidence>
<gene>
    <name evidence="1" type="ORF">CROQUDRAFT_130853</name>
</gene>